<accession>A0A2S5TB80</accession>
<dbReference type="OrthoDB" id="5295305at2"/>
<keyword evidence="2" id="KW-0808">Transferase</keyword>
<proteinExistence type="predicted"/>
<evidence type="ECO:0000313" key="2">
    <source>
        <dbReference type="EMBL" id="PPE72249.1"/>
    </source>
</evidence>
<dbReference type="PANTHER" id="PTHR43610">
    <property type="entry name" value="BLL6696 PROTEIN"/>
    <property type="match status" value="1"/>
</dbReference>
<evidence type="ECO:0000313" key="3">
    <source>
        <dbReference type="Proteomes" id="UP000238220"/>
    </source>
</evidence>
<sequence>MNAEHYAALARTPLKLEPVTLAGRHLRLEPLALGHVPALVEAGADPAVWAWYPQSAQGPERMRAWGQQALDWQANGVALPFVQVDAASGRVIGSTRFAAVDAGHRRAEIGWTWLAPAFQRTAANTESKYLMLRHAFETLGLVRVEFKTDSRNQASRRALARIGATEEGIFRRHMIVEGGRLRDSVYFSIIDSDWPAVKAGLERKLA</sequence>
<dbReference type="Gene3D" id="3.40.630.30">
    <property type="match status" value="1"/>
</dbReference>
<dbReference type="PROSITE" id="PS51186">
    <property type="entry name" value="GNAT"/>
    <property type="match status" value="1"/>
</dbReference>
<reference evidence="2 3" key="1">
    <citation type="submission" date="2018-02" db="EMBL/GenBank/DDBJ databases">
        <title>Genome sequencing of Solimonas sp. HR-BB.</title>
        <authorList>
            <person name="Lee Y."/>
            <person name="Jeon C.O."/>
        </authorList>
    </citation>
    <scope>NUCLEOTIDE SEQUENCE [LARGE SCALE GENOMIC DNA]</scope>
    <source>
        <strain evidence="2 3">HR-BB</strain>
    </source>
</reference>
<dbReference type="EMBL" id="PSNW01000014">
    <property type="protein sequence ID" value="PPE72249.1"/>
    <property type="molecule type" value="Genomic_DNA"/>
</dbReference>
<organism evidence="2 3">
    <name type="scientific">Solimonas fluminis</name>
    <dbReference type="NCBI Taxonomy" id="2086571"/>
    <lineage>
        <taxon>Bacteria</taxon>
        <taxon>Pseudomonadati</taxon>
        <taxon>Pseudomonadota</taxon>
        <taxon>Gammaproteobacteria</taxon>
        <taxon>Nevskiales</taxon>
        <taxon>Nevskiaceae</taxon>
        <taxon>Solimonas</taxon>
    </lineage>
</organism>
<name>A0A2S5TB80_9GAMM</name>
<comment type="caution">
    <text evidence="2">The sequence shown here is derived from an EMBL/GenBank/DDBJ whole genome shotgun (WGS) entry which is preliminary data.</text>
</comment>
<dbReference type="InterPro" id="IPR016181">
    <property type="entry name" value="Acyl_CoA_acyltransferase"/>
</dbReference>
<protein>
    <submittedName>
        <fullName evidence="2">GNAT family N-acetyltransferase</fullName>
    </submittedName>
</protein>
<keyword evidence="3" id="KW-1185">Reference proteome</keyword>
<feature type="domain" description="N-acetyltransferase" evidence="1">
    <location>
        <begin position="26"/>
        <end position="183"/>
    </location>
</feature>
<dbReference type="AlphaFoldDB" id="A0A2S5TB80"/>
<dbReference type="GO" id="GO:0016747">
    <property type="term" value="F:acyltransferase activity, transferring groups other than amino-acyl groups"/>
    <property type="evidence" value="ECO:0007669"/>
    <property type="project" value="InterPro"/>
</dbReference>
<evidence type="ECO:0000259" key="1">
    <source>
        <dbReference type="PROSITE" id="PS51186"/>
    </source>
</evidence>
<dbReference type="Pfam" id="PF13302">
    <property type="entry name" value="Acetyltransf_3"/>
    <property type="match status" value="1"/>
</dbReference>
<dbReference type="SUPFAM" id="SSF55729">
    <property type="entry name" value="Acyl-CoA N-acyltransferases (Nat)"/>
    <property type="match status" value="1"/>
</dbReference>
<dbReference type="Proteomes" id="UP000238220">
    <property type="component" value="Unassembled WGS sequence"/>
</dbReference>
<dbReference type="PANTHER" id="PTHR43610:SF1">
    <property type="entry name" value="N-ACETYLTRANSFERASE DOMAIN-CONTAINING PROTEIN"/>
    <property type="match status" value="1"/>
</dbReference>
<gene>
    <name evidence="2" type="ORF">C3942_19270</name>
</gene>
<dbReference type="InterPro" id="IPR000182">
    <property type="entry name" value="GNAT_dom"/>
</dbReference>
<dbReference type="RefSeq" id="WP_104232004.1">
    <property type="nucleotide sequence ID" value="NZ_PSNW01000014.1"/>
</dbReference>